<dbReference type="InterPro" id="IPR056937">
    <property type="entry name" value="YqbQ/XkdQ"/>
</dbReference>
<protein>
    <recommendedName>
        <fullName evidence="1">YqbQ/XkdQ domain-containing protein</fullName>
    </recommendedName>
</protein>
<gene>
    <name evidence="2" type="ORF">FE782_03755</name>
</gene>
<dbReference type="Proteomes" id="UP000309676">
    <property type="component" value="Unassembled WGS sequence"/>
</dbReference>
<dbReference type="RefSeq" id="WP_138192650.1">
    <property type="nucleotide sequence ID" value="NZ_VCIW01000002.1"/>
</dbReference>
<accession>A0A5R9GAC4</accession>
<reference evidence="2 3" key="1">
    <citation type="submission" date="2019-05" db="EMBL/GenBank/DDBJ databases">
        <authorList>
            <person name="Narsing Rao M.P."/>
            <person name="Li W.J."/>
        </authorList>
    </citation>
    <scope>NUCLEOTIDE SEQUENCE [LARGE SCALE GENOMIC DNA]</scope>
    <source>
        <strain evidence="2 3">SYSU_K30003</strain>
    </source>
</reference>
<name>A0A5R9GAC4_9BACL</name>
<dbReference type="OrthoDB" id="1698671at2"/>
<evidence type="ECO:0000313" key="3">
    <source>
        <dbReference type="Proteomes" id="UP000309676"/>
    </source>
</evidence>
<organism evidence="2 3">
    <name type="scientific">Paenibacillus antri</name>
    <dbReference type="NCBI Taxonomy" id="2582848"/>
    <lineage>
        <taxon>Bacteria</taxon>
        <taxon>Bacillati</taxon>
        <taxon>Bacillota</taxon>
        <taxon>Bacilli</taxon>
        <taxon>Bacillales</taxon>
        <taxon>Paenibacillaceae</taxon>
        <taxon>Paenibacillus</taxon>
    </lineage>
</organism>
<dbReference type="SUPFAM" id="SSF69279">
    <property type="entry name" value="Phage tail proteins"/>
    <property type="match status" value="1"/>
</dbReference>
<keyword evidence="3" id="KW-1185">Reference proteome</keyword>
<comment type="caution">
    <text evidence="2">The sequence shown here is derived from an EMBL/GenBank/DDBJ whole genome shotgun (WGS) entry which is preliminary data.</text>
</comment>
<evidence type="ECO:0000259" key="1">
    <source>
        <dbReference type="Pfam" id="PF24032"/>
    </source>
</evidence>
<proteinExistence type="predicted"/>
<feature type="domain" description="YqbQ/XkdQ" evidence="1">
    <location>
        <begin position="20"/>
        <end position="314"/>
    </location>
</feature>
<dbReference type="Pfam" id="PF24032">
    <property type="entry name" value="YQBQ"/>
    <property type="match status" value="1"/>
</dbReference>
<dbReference type="EMBL" id="VCIW01000002">
    <property type="protein sequence ID" value="TLS53397.1"/>
    <property type="molecule type" value="Genomic_DNA"/>
</dbReference>
<sequence length="324" mass="35692">MRNVSVVYNGLTVDPIVQSVTWSGEVHAAARRVDIAISNTIDGDTQAIPFEVGRELTVLYDGTEIFRGVIFETFIDINGQATVRAYDENIYLTKNTDSKAFVKVTASEIIRKLCVDFGIPVGTIADTGYVIPRLLFRDQTLWEMMTIALTDSRKQNGRRFYLYSRNGLLNLTERKDMAVKGTIEAGYNILGASYIQSIEDTRTSVKIIGGNDEAPIVATQEDPEMKSLFGTMQHLEYVDGDATKSQVEQLAKQRLKDLAVIDDEASVDALGNIDVVAGAAVYVREPMTGIVGAYYVSADVHTFEGGVHRMNLTLTATDDLPTLE</sequence>
<evidence type="ECO:0000313" key="2">
    <source>
        <dbReference type="EMBL" id="TLS53397.1"/>
    </source>
</evidence>
<dbReference type="AlphaFoldDB" id="A0A5R9GAC4"/>